<organism evidence="11 12">
    <name type="scientific">Dehalobacterium formicoaceticum</name>
    <dbReference type="NCBI Taxonomy" id="51515"/>
    <lineage>
        <taxon>Bacteria</taxon>
        <taxon>Bacillati</taxon>
        <taxon>Bacillota</taxon>
        <taxon>Clostridia</taxon>
        <taxon>Eubacteriales</taxon>
        <taxon>Peptococcaceae</taxon>
        <taxon>Dehalobacterium</taxon>
    </lineage>
</organism>
<dbReference type="InterPro" id="IPR003594">
    <property type="entry name" value="HATPase_dom"/>
</dbReference>
<accession>A0ABT1Y2K5</accession>
<dbReference type="RefSeq" id="WP_257912728.1">
    <property type="nucleotide sequence ID" value="NZ_JANPWE010000002.1"/>
</dbReference>
<feature type="domain" description="Histidine kinase" evidence="9">
    <location>
        <begin position="386"/>
        <end position="603"/>
    </location>
</feature>
<dbReference type="Gene3D" id="1.10.287.130">
    <property type="match status" value="1"/>
</dbReference>
<evidence type="ECO:0000256" key="3">
    <source>
        <dbReference type="ARBA" id="ARBA00012438"/>
    </source>
</evidence>
<proteinExistence type="predicted"/>
<protein>
    <recommendedName>
        <fullName evidence="3">histidine kinase</fullName>
        <ecNumber evidence="3">2.7.13.3</ecNumber>
    </recommendedName>
</protein>
<dbReference type="InterPro" id="IPR036890">
    <property type="entry name" value="HATPase_C_sf"/>
</dbReference>
<evidence type="ECO:0000256" key="7">
    <source>
        <dbReference type="ARBA" id="ARBA00023012"/>
    </source>
</evidence>
<evidence type="ECO:0000259" key="9">
    <source>
        <dbReference type="PROSITE" id="PS50109"/>
    </source>
</evidence>
<evidence type="ECO:0000256" key="4">
    <source>
        <dbReference type="ARBA" id="ARBA00022553"/>
    </source>
</evidence>
<comment type="catalytic activity">
    <reaction evidence="1">
        <text>ATP + protein L-histidine = ADP + protein N-phospho-L-histidine.</text>
        <dbReference type="EC" id="2.7.13.3"/>
    </reaction>
</comment>
<dbReference type="SMART" id="SM00388">
    <property type="entry name" value="HisKA"/>
    <property type="match status" value="1"/>
</dbReference>
<dbReference type="InterPro" id="IPR005467">
    <property type="entry name" value="His_kinase_dom"/>
</dbReference>
<dbReference type="Gene3D" id="6.10.340.10">
    <property type="match status" value="1"/>
</dbReference>
<dbReference type="PANTHER" id="PTHR45453">
    <property type="entry name" value="PHOSPHATE REGULON SENSOR PROTEIN PHOR"/>
    <property type="match status" value="1"/>
</dbReference>
<dbReference type="Gene3D" id="3.30.565.10">
    <property type="entry name" value="Histidine kinase-like ATPase, C-terminal domain"/>
    <property type="match status" value="1"/>
</dbReference>
<dbReference type="PRINTS" id="PR00344">
    <property type="entry name" value="BCTRLSENSOR"/>
</dbReference>
<evidence type="ECO:0000259" key="10">
    <source>
        <dbReference type="PROSITE" id="PS50885"/>
    </source>
</evidence>
<keyword evidence="12" id="KW-1185">Reference proteome</keyword>
<dbReference type="InterPro" id="IPR003661">
    <property type="entry name" value="HisK_dim/P_dom"/>
</dbReference>
<dbReference type="InterPro" id="IPR050351">
    <property type="entry name" value="BphY/WalK/GraS-like"/>
</dbReference>
<dbReference type="PROSITE" id="PS50109">
    <property type="entry name" value="HIS_KIN"/>
    <property type="match status" value="1"/>
</dbReference>
<keyword evidence="5" id="KW-0808">Transferase</keyword>
<dbReference type="SMART" id="SM00387">
    <property type="entry name" value="HATPase_c"/>
    <property type="match status" value="1"/>
</dbReference>
<dbReference type="SUPFAM" id="SSF47384">
    <property type="entry name" value="Homodimeric domain of signal transducing histidine kinase"/>
    <property type="match status" value="1"/>
</dbReference>
<keyword evidence="7" id="KW-0902">Two-component regulatory system</keyword>
<keyword evidence="8" id="KW-1133">Transmembrane helix</keyword>
<evidence type="ECO:0000256" key="5">
    <source>
        <dbReference type="ARBA" id="ARBA00022679"/>
    </source>
</evidence>
<dbReference type="Proteomes" id="UP001524944">
    <property type="component" value="Unassembled WGS sequence"/>
</dbReference>
<dbReference type="CDD" id="cd00075">
    <property type="entry name" value="HATPase"/>
    <property type="match status" value="1"/>
</dbReference>
<sequence>MFKRSITLQLTGGVVIIVLVSMLAIGLIFIQMFKQYTFESREETMLTRGRSIAELVNINATGGHMQGMGGMMHNLDILAEAKIWIIDQTGNPAAMSGMGQGMGKGRGHMNNMNNMNNSEPLPQEAEKVIVDVLSGGESVSESFSSVYQEATLTVGVPVQNSSGQITGAVLLHAPVAGVTPLLNQANRILVLSLLGALLLAIALGLGFSRYFARPLKTMNRTALAMAGGNYAVQTGIEREDEIGQLGQSLDLLAHRLDYTIDLLFQEKSKLNDIIASMAEGLVAFDRDLKPQSMNFALSRIMYNGLPYPDEILANHFRELGLEADLKEIMEQKKSSIIMKDWKGKKLKFILSPISNNLGMVTGCVALVQDVSESERLEQLRRDFVANVSHEFRTPLTVIRGSLEALVDGTIIEDQEKKRYLSRMLAETRGLERLVGDLLDLSRLQSGKITMNIEEIHLPTLLSDVLKSLQTLADKKEIQMRYEGEKDLAPIPGDYDRLRQMLVIFLDNAIKYSPPHTLVSVETKDQQDQTLTITIRDQGPGINPEQLPYIWDRFYKGEKSRQGGGTGLGLAIAKHLIDLHHGSVTVESVLDQGTMIEIKLPLSFKTLNTPVFLPSQKDK</sequence>
<dbReference type="EMBL" id="JANPWE010000002">
    <property type="protein sequence ID" value="MCR6545107.1"/>
    <property type="molecule type" value="Genomic_DNA"/>
</dbReference>
<comment type="caution">
    <text evidence="11">The sequence shown here is derived from an EMBL/GenBank/DDBJ whole genome shotgun (WGS) entry which is preliminary data.</text>
</comment>
<reference evidence="11 12" key="1">
    <citation type="submission" date="2022-08" db="EMBL/GenBank/DDBJ databases">
        <title>Proteogenomics of the novel Dehalobacterium formicoaceticum strain EZ94 highlights a key role of methyltransferases during anaerobic dichloromethane degradation.</title>
        <authorList>
            <person name="Wasmund K."/>
        </authorList>
    </citation>
    <scope>NUCLEOTIDE SEQUENCE [LARGE SCALE GENOMIC DNA]</scope>
    <source>
        <strain evidence="11 12">EZ94</strain>
    </source>
</reference>
<name>A0ABT1Y2K5_9FIRM</name>
<evidence type="ECO:0000256" key="2">
    <source>
        <dbReference type="ARBA" id="ARBA00004370"/>
    </source>
</evidence>
<keyword evidence="8" id="KW-0472">Membrane</keyword>
<feature type="transmembrane region" description="Helical" evidence="8">
    <location>
        <begin position="188"/>
        <end position="211"/>
    </location>
</feature>
<dbReference type="Gene3D" id="3.30.450.20">
    <property type="entry name" value="PAS domain"/>
    <property type="match status" value="1"/>
</dbReference>
<dbReference type="PANTHER" id="PTHR45453:SF1">
    <property type="entry name" value="PHOSPHATE REGULON SENSOR PROTEIN PHOR"/>
    <property type="match status" value="1"/>
</dbReference>
<dbReference type="Pfam" id="PF00512">
    <property type="entry name" value="HisKA"/>
    <property type="match status" value="1"/>
</dbReference>
<dbReference type="Pfam" id="PF00672">
    <property type="entry name" value="HAMP"/>
    <property type="match status" value="1"/>
</dbReference>
<feature type="transmembrane region" description="Helical" evidence="8">
    <location>
        <begin position="6"/>
        <end position="30"/>
    </location>
</feature>
<evidence type="ECO:0000256" key="8">
    <source>
        <dbReference type="SAM" id="Phobius"/>
    </source>
</evidence>
<dbReference type="SUPFAM" id="SSF55874">
    <property type="entry name" value="ATPase domain of HSP90 chaperone/DNA topoisomerase II/histidine kinase"/>
    <property type="match status" value="1"/>
</dbReference>
<dbReference type="CDD" id="cd06225">
    <property type="entry name" value="HAMP"/>
    <property type="match status" value="1"/>
</dbReference>
<evidence type="ECO:0000256" key="1">
    <source>
        <dbReference type="ARBA" id="ARBA00000085"/>
    </source>
</evidence>
<evidence type="ECO:0000313" key="12">
    <source>
        <dbReference type="Proteomes" id="UP001524944"/>
    </source>
</evidence>
<dbReference type="SUPFAM" id="SSF158472">
    <property type="entry name" value="HAMP domain-like"/>
    <property type="match status" value="1"/>
</dbReference>
<evidence type="ECO:0000256" key="6">
    <source>
        <dbReference type="ARBA" id="ARBA00022777"/>
    </source>
</evidence>
<dbReference type="PROSITE" id="PS50885">
    <property type="entry name" value="HAMP"/>
    <property type="match status" value="1"/>
</dbReference>
<dbReference type="InterPro" id="IPR003660">
    <property type="entry name" value="HAMP_dom"/>
</dbReference>
<dbReference type="EC" id="2.7.13.3" evidence="3"/>
<dbReference type="SMART" id="SM00304">
    <property type="entry name" value="HAMP"/>
    <property type="match status" value="1"/>
</dbReference>
<dbReference type="InterPro" id="IPR004358">
    <property type="entry name" value="Sig_transdc_His_kin-like_C"/>
</dbReference>
<dbReference type="Pfam" id="PF02518">
    <property type="entry name" value="HATPase_c"/>
    <property type="match status" value="1"/>
</dbReference>
<gene>
    <name evidence="11" type="ORF">NVS47_06190</name>
</gene>
<dbReference type="GO" id="GO:0016301">
    <property type="term" value="F:kinase activity"/>
    <property type="evidence" value="ECO:0007669"/>
    <property type="project" value="UniProtKB-KW"/>
</dbReference>
<keyword evidence="6 11" id="KW-0418">Kinase</keyword>
<keyword evidence="4" id="KW-0597">Phosphoprotein</keyword>
<feature type="domain" description="HAMP" evidence="10">
    <location>
        <begin position="209"/>
        <end position="261"/>
    </location>
</feature>
<comment type="subcellular location">
    <subcellularLocation>
        <location evidence="2">Membrane</location>
    </subcellularLocation>
</comment>
<dbReference type="InterPro" id="IPR036097">
    <property type="entry name" value="HisK_dim/P_sf"/>
</dbReference>
<evidence type="ECO:0000313" key="11">
    <source>
        <dbReference type="EMBL" id="MCR6545107.1"/>
    </source>
</evidence>
<keyword evidence="8" id="KW-0812">Transmembrane</keyword>
<dbReference type="CDD" id="cd00082">
    <property type="entry name" value="HisKA"/>
    <property type="match status" value="1"/>
</dbReference>